<organism evidence="2">
    <name type="scientific">Streptomyces sp. SID14436</name>
    <dbReference type="NCBI Taxonomy" id="2706070"/>
    <lineage>
        <taxon>Bacteria</taxon>
        <taxon>Bacillati</taxon>
        <taxon>Actinomycetota</taxon>
        <taxon>Actinomycetes</taxon>
        <taxon>Kitasatosporales</taxon>
        <taxon>Streptomycetaceae</taxon>
        <taxon>Streptomyces</taxon>
    </lineage>
</organism>
<proteinExistence type="predicted"/>
<dbReference type="AlphaFoldDB" id="A0A6G3QPK4"/>
<reference evidence="2" key="1">
    <citation type="submission" date="2020-01" db="EMBL/GenBank/DDBJ databases">
        <title>Insect and environment-associated Actinomycetes.</title>
        <authorList>
            <person name="Currrie C."/>
            <person name="Chevrette M."/>
            <person name="Carlson C."/>
            <person name="Stubbendieck R."/>
            <person name="Wendt-Pienkowski E."/>
        </authorList>
    </citation>
    <scope>NUCLEOTIDE SEQUENCE</scope>
    <source>
        <strain evidence="2">SID14436</strain>
    </source>
</reference>
<protein>
    <submittedName>
        <fullName evidence="2">Uncharacterized protein</fullName>
    </submittedName>
</protein>
<gene>
    <name evidence="2" type="ORF">G3I53_03620</name>
</gene>
<comment type="caution">
    <text evidence="2">The sequence shown here is derived from an EMBL/GenBank/DDBJ whole genome shotgun (WGS) entry which is preliminary data.</text>
</comment>
<evidence type="ECO:0000313" key="2">
    <source>
        <dbReference type="EMBL" id="NEA85164.1"/>
    </source>
</evidence>
<dbReference type="RefSeq" id="WP_164334031.1">
    <property type="nucleotide sequence ID" value="NZ_JAAGMD010000098.1"/>
</dbReference>
<dbReference type="EMBL" id="JAAGMD010000098">
    <property type="protein sequence ID" value="NEA85164.1"/>
    <property type="molecule type" value="Genomic_DNA"/>
</dbReference>
<name>A0A6G3QPK4_9ACTN</name>
<accession>A0A6G3QPK4</accession>
<evidence type="ECO:0000256" key="1">
    <source>
        <dbReference type="SAM" id="MobiDB-lite"/>
    </source>
</evidence>
<feature type="region of interest" description="Disordered" evidence="1">
    <location>
        <begin position="1"/>
        <end position="37"/>
    </location>
</feature>
<sequence>MTRWETEQPGIRAASAAPPPEVDGTERVVSAPGPGLLTDREREWLRLLGEDCPPDSPAP</sequence>